<proteinExistence type="predicted"/>
<accession>A0ABN9WSJ6</accession>
<keyword evidence="3" id="KW-1185">Reference proteome</keyword>
<dbReference type="EMBL" id="CAUYUJ010019264">
    <property type="protein sequence ID" value="CAK0889754.1"/>
    <property type="molecule type" value="Genomic_DNA"/>
</dbReference>
<evidence type="ECO:0000256" key="1">
    <source>
        <dbReference type="SAM" id="MobiDB-lite"/>
    </source>
</evidence>
<dbReference type="Proteomes" id="UP001189429">
    <property type="component" value="Unassembled WGS sequence"/>
</dbReference>
<comment type="caution">
    <text evidence="2">The sequence shown here is derived from an EMBL/GenBank/DDBJ whole genome shotgun (WGS) entry which is preliminary data.</text>
</comment>
<gene>
    <name evidence="2" type="ORF">PCOR1329_LOCUS70214</name>
</gene>
<reference evidence="2" key="1">
    <citation type="submission" date="2023-10" db="EMBL/GenBank/DDBJ databases">
        <authorList>
            <person name="Chen Y."/>
            <person name="Shah S."/>
            <person name="Dougan E. K."/>
            <person name="Thang M."/>
            <person name="Chan C."/>
        </authorList>
    </citation>
    <scope>NUCLEOTIDE SEQUENCE [LARGE SCALE GENOMIC DNA]</scope>
</reference>
<organism evidence="2 3">
    <name type="scientific">Prorocentrum cordatum</name>
    <dbReference type="NCBI Taxonomy" id="2364126"/>
    <lineage>
        <taxon>Eukaryota</taxon>
        <taxon>Sar</taxon>
        <taxon>Alveolata</taxon>
        <taxon>Dinophyceae</taxon>
        <taxon>Prorocentrales</taxon>
        <taxon>Prorocentraceae</taxon>
        <taxon>Prorocentrum</taxon>
    </lineage>
</organism>
<sequence>MAFRNLDTYCVAPITMSNLPLQSYDFWAVPVARWRGLSCQYDNARARSGLRMMSDEQQPFFQLAVRQAEGDYQIKAQHPLFFYWTEDASELMMASERESVLSSWLRSWRPPWRPRGAELFSSTSTRRAASGSSSG</sequence>
<feature type="region of interest" description="Disordered" evidence="1">
    <location>
        <begin position="112"/>
        <end position="135"/>
    </location>
</feature>
<feature type="compositionally biased region" description="Low complexity" evidence="1">
    <location>
        <begin position="121"/>
        <end position="135"/>
    </location>
</feature>
<name>A0ABN9WSJ6_9DINO</name>
<protein>
    <submittedName>
        <fullName evidence="2">Uncharacterized protein</fullName>
    </submittedName>
</protein>
<evidence type="ECO:0000313" key="2">
    <source>
        <dbReference type="EMBL" id="CAK0889754.1"/>
    </source>
</evidence>
<evidence type="ECO:0000313" key="3">
    <source>
        <dbReference type="Proteomes" id="UP001189429"/>
    </source>
</evidence>